<dbReference type="AlphaFoldDB" id="A0A1A8G963"/>
<organism evidence="1">
    <name type="scientific">Nothobranchius korthausae</name>
    <dbReference type="NCBI Taxonomy" id="1143690"/>
    <lineage>
        <taxon>Eukaryota</taxon>
        <taxon>Metazoa</taxon>
        <taxon>Chordata</taxon>
        <taxon>Craniata</taxon>
        <taxon>Vertebrata</taxon>
        <taxon>Euteleostomi</taxon>
        <taxon>Actinopterygii</taxon>
        <taxon>Neopterygii</taxon>
        <taxon>Teleostei</taxon>
        <taxon>Neoteleostei</taxon>
        <taxon>Acanthomorphata</taxon>
        <taxon>Ovalentaria</taxon>
        <taxon>Atherinomorphae</taxon>
        <taxon>Cyprinodontiformes</taxon>
        <taxon>Nothobranchiidae</taxon>
        <taxon>Nothobranchius</taxon>
    </lineage>
</organism>
<reference evidence="1" key="2">
    <citation type="submission" date="2016-06" db="EMBL/GenBank/DDBJ databases">
        <title>The genome of a short-lived fish provides insights into sex chromosome evolution and the genetic control of aging.</title>
        <authorList>
            <person name="Reichwald K."/>
            <person name="Felder M."/>
            <person name="Petzold A."/>
            <person name="Koch P."/>
            <person name="Groth M."/>
            <person name="Platzer M."/>
        </authorList>
    </citation>
    <scope>NUCLEOTIDE SEQUENCE</scope>
    <source>
        <tissue evidence="1">Brain</tissue>
    </source>
</reference>
<feature type="non-terminal residue" evidence="1">
    <location>
        <position position="104"/>
    </location>
</feature>
<reference evidence="1" key="1">
    <citation type="submission" date="2016-05" db="EMBL/GenBank/DDBJ databases">
        <authorList>
            <person name="Lavstsen T."/>
            <person name="Jespersen J.S."/>
        </authorList>
    </citation>
    <scope>NUCLEOTIDE SEQUENCE</scope>
    <source>
        <tissue evidence="1">Brain</tissue>
    </source>
</reference>
<protein>
    <submittedName>
        <fullName evidence="1">Heterogeneous nuclear ribonucleoprotein A0</fullName>
    </submittedName>
</protein>
<gene>
    <name evidence="1" type="primary">HNRNPA0</name>
</gene>
<proteinExistence type="predicted"/>
<dbReference type="GO" id="GO:1990904">
    <property type="term" value="C:ribonucleoprotein complex"/>
    <property type="evidence" value="ECO:0007669"/>
    <property type="project" value="UniProtKB-KW"/>
</dbReference>
<sequence>ENFNFSLLSLPFLQTGCFSVHLRANMKAKLLLAVSDFPELYSIPTKEYRDLHNVLVSKAPGLTRHRLARPGTMTPIEIFTKRQRHGKLSVSWLLLRSHIHSFVF</sequence>
<dbReference type="EMBL" id="HAEB01021215">
    <property type="protein sequence ID" value="SBQ67742.1"/>
    <property type="molecule type" value="Transcribed_RNA"/>
</dbReference>
<name>A0A1A8G963_9TELE</name>
<keyword evidence="1" id="KW-0687">Ribonucleoprotein</keyword>
<feature type="non-terminal residue" evidence="1">
    <location>
        <position position="1"/>
    </location>
</feature>
<accession>A0A1A8G963</accession>
<evidence type="ECO:0000313" key="1">
    <source>
        <dbReference type="EMBL" id="SBQ67742.1"/>
    </source>
</evidence>